<dbReference type="InterPro" id="IPR020904">
    <property type="entry name" value="Sc_DH/Rdtase_CS"/>
</dbReference>
<dbReference type="Pfam" id="PF13561">
    <property type="entry name" value="adh_short_C2"/>
    <property type="match status" value="1"/>
</dbReference>
<evidence type="ECO:0000313" key="4">
    <source>
        <dbReference type="EMBL" id="PZE21608.1"/>
    </source>
</evidence>
<dbReference type="SUPFAM" id="SSF51735">
    <property type="entry name" value="NAD(P)-binding Rossmann-fold domains"/>
    <property type="match status" value="1"/>
</dbReference>
<dbReference type="AlphaFoldDB" id="A0A2W1P370"/>
<evidence type="ECO:0000256" key="2">
    <source>
        <dbReference type="ARBA" id="ARBA00023002"/>
    </source>
</evidence>
<dbReference type="GO" id="GO:0016614">
    <property type="term" value="F:oxidoreductase activity, acting on CH-OH group of donors"/>
    <property type="evidence" value="ECO:0007669"/>
    <property type="project" value="UniProtKB-ARBA"/>
</dbReference>
<dbReference type="OrthoDB" id="9803333at2"/>
<dbReference type="PANTHER" id="PTHR48107:SF16">
    <property type="entry name" value="NADPH-DEPENDENT ALDEHYDE REDUCTASE 1, CHLOROPLASTIC"/>
    <property type="match status" value="1"/>
</dbReference>
<dbReference type="RefSeq" id="WP_089198750.1">
    <property type="nucleotide sequence ID" value="NZ_NHRJ02000002.1"/>
</dbReference>
<sequence length="286" mass="30883">MSNTKHAFPPQHQDRQPGIEANMTPKPDFEKKDYKGSGKLSGKAAIITGGDSGIGRAVAVAFAKEGADVAIMYLNEHVDAEETKRQIQQEGRRCETIAGDIGDERFCGEAVEQVVQAFGRLDVVVNNAAEQYPKKNILDISADQLEQTFRTNVFAMFYMTKAALPHLRPGSTIINTASDSAYQGTADMLDYAATKGAIVSFTRSLALQLIGKNIRVNGVSPGPIWTPFVTATLTEKQVANFGTTTPMKRAGQPEELAPAYVYLACDDSSYMAGQFLHINGGTIVNG</sequence>
<keyword evidence="5" id="KW-1185">Reference proteome</keyword>
<reference evidence="4" key="1">
    <citation type="submission" date="2018-06" db="EMBL/GenBank/DDBJ databases">
        <title>Paenibacillus xerothermodurans sp. nov. an extremely dry heat resistant spore forming bacterium isolated from the soil of Cape Canaveral, Florida.</title>
        <authorList>
            <person name="Seuylemezian A."/>
            <person name="Kaur N."/>
            <person name="Patil P."/>
            <person name="Patil P."/>
            <person name="Mayilraj S."/>
            <person name="Vaishampayan P."/>
        </authorList>
    </citation>
    <scope>NUCLEOTIDE SEQUENCE [LARGE SCALE GENOMIC DNA]</scope>
    <source>
        <strain evidence="4">ATCC 27380</strain>
    </source>
</reference>
<dbReference type="PANTHER" id="PTHR48107">
    <property type="entry name" value="NADPH-DEPENDENT ALDEHYDE REDUCTASE-LIKE PROTEIN, CHLOROPLASTIC-RELATED"/>
    <property type="match status" value="1"/>
</dbReference>
<gene>
    <name evidence="4" type="ORF">CBW46_004050</name>
</gene>
<comment type="similarity">
    <text evidence="1">Belongs to the short-chain dehydrogenases/reductases (SDR) family.</text>
</comment>
<feature type="compositionally biased region" description="Basic and acidic residues" evidence="3">
    <location>
        <begin position="27"/>
        <end position="36"/>
    </location>
</feature>
<dbReference type="Proteomes" id="UP000214746">
    <property type="component" value="Unassembled WGS sequence"/>
</dbReference>
<dbReference type="PRINTS" id="PR00081">
    <property type="entry name" value="GDHRDH"/>
</dbReference>
<name>A0A2W1P370_PAEXE</name>
<dbReference type="InterPro" id="IPR036291">
    <property type="entry name" value="NAD(P)-bd_dom_sf"/>
</dbReference>
<evidence type="ECO:0000256" key="1">
    <source>
        <dbReference type="ARBA" id="ARBA00006484"/>
    </source>
</evidence>
<dbReference type="PRINTS" id="PR00080">
    <property type="entry name" value="SDRFAMILY"/>
</dbReference>
<dbReference type="PROSITE" id="PS00061">
    <property type="entry name" value="ADH_SHORT"/>
    <property type="match status" value="1"/>
</dbReference>
<dbReference type="EMBL" id="NHRJ02000002">
    <property type="protein sequence ID" value="PZE21608.1"/>
    <property type="molecule type" value="Genomic_DNA"/>
</dbReference>
<comment type="caution">
    <text evidence="4">The sequence shown here is derived from an EMBL/GenBank/DDBJ whole genome shotgun (WGS) entry which is preliminary data.</text>
</comment>
<dbReference type="Gene3D" id="3.40.50.720">
    <property type="entry name" value="NAD(P)-binding Rossmann-like Domain"/>
    <property type="match status" value="1"/>
</dbReference>
<feature type="region of interest" description="Disordered" evidence="3">
    <location>
        <begin position="1"/>
        <end position="37"/>
    </location>
</feature>
<evidence type="ECO:0000313" key="5">
    <source>
        <dbReference type="Proteomes" id="UP000214746"/>
    </source>
</evidence>
<dbReference type="FunFam" id="3.40.50.720:FF:000084">
    <property type="entry name" value="Short-chain dehydrogenase reductase"/>
    <property type="match status" value="1"/>
</dbReference>
<keyword evidence="2" id="KW-0560">Oxidoreductase</keyword>
<dbReference type="InterPro" id="IPR002347">
    <property type="entry name" value="SDR_fam"/>
</dbReference>
<dbReference type="CDD" id="cd05355">
    <property type="entry name" value="SDR_c1"/>
    <property type="match status" value="1"/>
</dbReference>
<organism evidence="4 5">
    <name type="scientific">Paenibacillus xerothermodurans</name>
    <dbReference type="NCBI Taxonomy" id="1977292"/>
    <lineage>
        <taxon>Bacteria</taxon>
        <taxon>Bacillati</taxon>
        <taxon>Bacillota</taxon>
        <taxon>Bacilli</taxon>
        <taxon>Bacillales</taxon>
        <taxon>Paenibacillaceae</taxon>
        <taxon>Paenibacillus</taxon>
    </lineage>
</organism>
<proteinExistence type="inferred from homology"/>
<dbReference type="NCBIfam" id="NF005214">
    <property type="entry name" value="PRK06701.1"/>
    <property type="match status" value="1"/>
</dbReference>
<accession>A0A2W1P370</accession>
<protein>
    <submittedName>
        <fullName evidence="4">SDR family NAD(P)-dependent oxidoreductase</fullName>
    </submittedName>
</protein>
<evidence type="ECO:0000256" key="3">
    <source>
        <dbReference type="SAM" id="MobiDB-lite"/>
    </source>
</evidence>
<dbReference type="GO" id="GO:0008206">
    <property type="term" value="P:bile acid metabolic process"/>
    <property type="evidence" value="ECO:0007669"/>
    <property type="project" value="UniProtKB-ARBA"/>
</dbReference>